<keyword evidence="4" id="KW-1185">Reference proteome</keyword>
<dbReference type="RefSeq" id="WP_126581099.1">
    <property type="nucleotide sequence ID" value="NZ_BIFR01000001.1"/>
</dbReference>
<gene>
    <name evidence="3" type="ORF">KTT_34460</name>
</gene>
<organism evidence="3 4">
    <name type="scientific">Tengunoibacter tsumagoiensis</name>
    <dbReference type="NCBI Taxonomy" id="2014871"/>
    <lineage>
        <taxon>Bacteria</taxon>
        <taxon>Bacillati</taxon>
        <taxon>Chloroflexota</taxon>
        <taxon>Ktedonobacteria</taxon>
        <taxon>Ktedonobacterales</taxon>
        <taxon>Dictyobacteraceae</taxon>
        <taxon>Tengunoibacter</taxon>
    </lineage>
</organism>
<proteinExistence type="inferred from homology"/>
<dbReference type="InterPro" id="IPR001509">
    <property type="entry name" value="Epimerase_deHydtase"/>
</dbReference>
<sequence length="329" mass="35865">MTILVTGATGFLGSALVTELVKRQQTVRILVRDEQAARKQFGEAVTIVVGDITNAAQVQQAVAGVETIYHLAGRLYHPATPEELYYQTHVEGTRTLLQACQNQPQLQRIIHVSTTGVHGITGMTPAAEDAPFAPTNPYEKTKLAGEQLALKAYQEQGLPVSVVRPGLVYGPGDLHLLGFFKSIQKGLFRVIAGGKACLHPVYIDDMVAAFLLSAEREQALGRTYNIAGDQIVSIRQLSTAIAASLHRKLPGGSIPLWLANLASDIFNLIPGIKGENAPLTRSRVAFLTHSRVYDISRARTELGYEPKVKLDQGLQLTAAWYQKNHLLEN</sequence>
<comment type="caution">
    <text evidence="3">The sequence shown here is derived from an EMBL/GenBank/DDBJ whole genome shotgun (WGS) entry which is preliminary data.</text>
</comment>
<dbReference type="PANTHER" id="PTHR43000">
    <property type="entry name" value="DTDP-D-GLUCOSE 4,6-DEHYDRATASE-RELATED"/>
    <property type="match status" value="1"/>
</dbReference>
<evidence type="ECO:0000259" key="2">
    <source>
        <dbReference type="Pfam" id="PF01370"/>
    </source>
</evidence>
<dbReference type="Gene3D" id="3.40.50.720">
    <property type="entry name" value="NAD(P)-binding Rossmann-like Domain"/>
    <property type="match status" value="1"/>
</dbReference>
<dbReference type="InterPro" id="IPR036291">
    <property type="entry name" value="NAD(P)-bd_dom_sf"/>
</dbReference>
<feature type="domain" description="NAD-dependent epimerase/dehydratase" evidence="2">
    <location>
        <begin position="3"/>
        <end position="227"/>
    </location>
</feature>
<dbReference type="OrthoDB" id="9803061at2"/>
<dbReference type="Proteomes" id="UP000287352">
    <property type="component" value="Unassembled WGS sequence"/>
</dbReference>
<name>A0A402A359_9CHLR</name>
<evidence type="ECO:0000313" key="4">
    <source>
        <dbReference type="Proteomes" id="UP000287352"/>
    </source>
</evidence>
<evidence type="ECO:0000256" key="1">
    <source>
        <dbReference type="ARBA" id="ARBA00007637"/>
    </source>
</evidence>
<dbReference type="AlphaFoldDB" id="A0A402A359"/>
<reference evidence="4" key="1">
    <citation type="submission" date="2018-12" db="EMBL/GenBank/DDBJ databases">
        <title>Tengunoibacter tsumagoiensis gen. nov., sp. nov., Dictyobacter kobayashii sp. nov., D. alpinus sp. nov., and D. joshuensis sp. nov. and description of Dictyobacteraceae fam. nov. within the order Ktedonobacterales isolated from Tengu-no-mugimeshi.</title>
        <authorList>
            <person name="Wang C.M."/>
            <person name="Zheng Y."/>
            <person name="Sakai Y."/>
            <person name="Toyoda A."/>
            <person name="Minakuchi Y."/>
            <person name="Abe K."/>
            <person name="Yokota A."/>
            <person name="Yabe S."/>
        </authorList>
    </citation>
    <scope>NUCLEOTIDE SEQUENCE [LARGE SCALE GENOMIC DNA]</scope>
    <source>
        <strain evidence="4">Uno3</strain>
    </source>
</reference>
<accession>A0A402A359</accession>
<comment type="similarity">
    <text evidence="1">Belongs to the NAD(P)-dependent epimerase/dehydratase family.</text>
</comment>
<dbReference type="Pfam" id="PF01370">
    <property type="entry name" value="Epimerase"/>
    <property type="match status" value="1"/>
</dbReference>
<evidence type="ECO:0000313" key="3">
    <source>
        <dbReference type="EMBL" id="GCE13587.1"/>
    </source>
</evidence>
<dbReference type="SUPFAM" id="SSF51735">
    <property type="entry name" value="NAD(P)-binding Rossmann-fold domains"/>
    <property type="match status" value="1"/>
</dbReference>
<dbReference type="EMBL" id="BIFR01000001">
    <property type="protein sequence ID" value="GCE13587.1"/>
    <property type="molecule type" value="Genomic_DNA"/>
</dbReference>
<protein>
    <submittedName>
        <fullName evidence="3">Oxidoreductase</fullName>
    </submittedName>
</protein>